<evidence type="ECO:0000313" key="3">
    <source>
        <dbReference type="Proteomes" id="UP001596287"/>
    </source>
</evidence>
<sequence>MKKIIALFLLLSSGLVSAQDNLNDYQYVIVPVKFDFLSSENLYRLSTIAKLNLTKLGFKVFYSNEQLPTEASSDRCDKLYLNIEKKPALLQTKLVLVLKDCQNKVIFEGEEGKSREKELAVAFPEALDKAFVSLRQKGYAYNGKVLTSVVVSNNSTSSVKEVVKTQPVSSPKIEESADYLFAQPIANGYQLVDKTPKIVLKIYKTSQPDYFTAQGDGINGALLKKNGEWVLEYYKNDQPVSEKLLIKF</sequence>
<evidence type="ECO:0000313" key="2">
    <source>
        <dbReference type="EMBL" id="MFC6096494.1"/>
    </source>
</evidence>
<gene>
    <name evidence="2" type="ORF">ACFPVY_07520</name>
</gene>
<feature type="signal peptide" evidence="1">
    <location>
        <begin position="1"/>
        <end position="18"/>
    </location>
</feature>
<reference evidence="3" key="1">
    <citation type="journal article" date="2019" name="Int. J. Syst. Evol. Microbiol.">
        <title>The Global Catalogue of Microorganisms (GCM) 10K type strain sequencing project: providing services to taxonomists for standard genome sequencing and annotation.</title>
        <authorList>
            <consortium name="The Broad Institute Genomics Platform"/>
            <consortium name="The Broad Institute Genome Sequencing Center for Infectious Disease"/>
            <person name="Wu L."/>
            <person name="Ma J."/>
        </authorList>
    </citation>
    <scope>NUCLEOTIDE SEQUENCE [LARGE SCALE GENOMIC DNA]</scope>
    <source>
        <strain evidence="3">CCUG 49679</strain>
    </source>
</reference>
<keyword evidence="1" id="KW-0732">Signal</keyword>
<organism evidence="2 3">
    <name type="scientific">Flavobacterium qiangtangense</name>
    <dbReference type="NCBI Taxonomy" id="1442595"/>
    <lineage>
        <taxon>Bacteria</taxon>
        <taxon>Pseudomonadati</taxon>
        <taxon>Bacteroidota</taxon>
        <taxon>Flavobacteriia</taxon>
        <taxon>Flavobacteriales</taxon>
        <taxon>Flavobacteriaceae</taxon>
        <taxon>Flavobacterium</taxon>
    </lineage>
</organism>
<accession>A0ABW1PMQ1</accession>
<dbReference type="RefSeq" id="WP_379791346.1">
    <property type="nucleotide sequence ID" value="NZ_JBHSQB010000006.1"/>
</dbReference>
<evidence type="ECO:0000256" key="1">
    <source>
        <dbReference type="SAM" id="SignalP"/>
    </source>
</evidence>
<keyword evidence="3" id="KW-1185">Reference proteome</keyword>
<protein>
    <submittedName>
        <fullName evidence="2">Uncharacterized protein</fullName>
    </submittedName>
</protein>
<proteinExistence type="predicted"/>
<dbReference type="Proteomes" id="UP001596287">
    <property type="component" value="Unassembled WGS sequence"/>
</dbReference>
<dbReference type="EMBL" id="JBHSQB010000006">
    <property type="protein sequence ID" value="MFC6096494.1"/>
    <property type="molecule type" value="Genomic_DNA"/>
</dbReference>
<comment type="caution">
    <text evidence="2">The sequence shown here is derived from an EMBL/GenBank/DDBJ whole genome shotgun (WGS) entry which is preliminary data.</text>
</comment>
<name>A0ABW1PMQ1_9FLAO</name>
<feature type="chain" id="PRO_5045221056" evidence="1">
    <location>
        <begin position="19"/>
        <end position="248"/>
    </location>
</feature>